<proteinExistence type="predicted"/>
<dbReference type="Proteomes" id="UP000609121">
    <property type="component" value="Unassembled WGS sequence"/>
</dbReference>
<feature type="transmembrane region" description="Helical" evidence="6">
    <location>
        <begin position="114"/>
        <end position="137"/>
    </location>
</feature>
<sequence>MRRALPPALLAAGVPALVWAAGIVPGFAGHMIRHMGLVAVIAPLAVLSLPVLARLPVPPLAAALAEFAVVWVWHLPALHLAARISPGWFWAEQAAFLGAGLLVWATALRPGQDLAGAGAMLLTSMHMTLLGALLILAGRPLYAAICYGADPLADQRMGGMLMLAIGTPVYLAAGLWLVARRLGAEGETA</sequence>
<feature type="transmembrane region" description="Helical" evidence="6">
    <location>
        <begin position="157"/>
        <end position="179"/>
    </location>
</feature>
<name>A0A8J6YQD3_9RHOB</name>
<dbReference type="InterPro" id="IPR019108">
    <property type="entry name" value="Caa3_assmbl_CtaG-rel"/>
</dbReference>
<evidence type="ECO:0000256" key="3">
    <source>
        <dbReference type="ARBA" id="ARBA00022692"/>
    </source>
</evidence>
<keyword evidence="3 6" id="KW-0812">Transmembrane</keyword>
<evidence type="ECO:0000256" key="4">
    <source>
        <dbReference type="ARBA" id="ARBA00022989"/>
    </source>
</evidence>
<evidence type="ECO:0000313" key="8">
    <source>
        <dbReference type="Proteomes" id="UP000609121"/>
    </source>
</evidence>
<feature type="transmembrane region" description="Helical" evidence="6">
    <location>
        <begin position="60"/>
        <end position="82"/>
    </location>
</feature>
<evidence type="ECO:0000256" key="1">
    <source>
        <dbReference type="ARBA" id="ARBA00004651"/>
    </source>
</evidence>
<feature type="transmembrane region" description="Helical" evidence="6">
    <location>
        <begin position="88"/>
        <end position="107"/>
    </location>
</feature>
<evidence type="ECO:0000256" key="5">
    <source>
        <dbReference type="ARBA" id="ARBA00023136"/>
    </source>
</evidence>
<protein>
    <submittedName>
        <fullName evidence="7">Cytochrome c oxidase assembly protein</fullName>
    </submittedName>
</protein>
<keyword evidence="5 6" id="KW-0472">Membrane</keyword>
<evidence type="ECO:0000313" key="7">
    <source>
        <dbReference type="EMBL" id="MBE3637623.1"/>
    </source>
</evidence>
<dbReference type="GO" id="GO:0005886">
    <property type="term" value="C:plasma membrane"/>
    <property type="evidence" value="ECO:0007669"/>
    <property type="project" value="UniProtKB-SubCell"/>
</dbReference>
<accession>A0A8J6YQD3</accession>
<dbReference type="Pfam" id="PF09678">
    <property type="entry name" value="Caa3_CtaG"/>
    <property type="match status" value="1"/>
</dbReference>
<organism evidence="7 8">
    <name type="scientific">Mangrovicoccus algicola</name>
    <dbReference type="NCBI Taxonomy" id="2771008"/>
    <lineage>
        <taxon>Bacteria</taxon>
        <taxon>Pseudomonadati</taxon>
        <taxon>Pseudomonadota</taxon>
        <taxon>Alphaproteobacteria</taxon>
        <taxon>Rhodobacterales</taxon>
        <taxon>Paracoccaceae</taxon>
        <taxon>Mangrovicoccus</taxon>
    </lineage>
</organism>
<dbReference type="AlphaFoldDB" id="A0A8J6YQD3"/>
<dbReference type="EMBL" id="JACVXA010000010">
    <property type="protein sequence ID" value="MBE3637623.1"/>
    <property type="molecule type" value="Genomic_DNA"/>
</dbReference>
<evidence type="ECO:0000256" key="6">
    <source>
        <dbReference type="SAM" id="Phobius"/>
    </source>
</evidence>
<comment type="subcellular location">
    <subcellularLocation>
        <location evidence="1">Cell membrane</location>
        <topology evidence="1">Multi-pass membrane protein</topology>
    </subcellularLocation>
</comment>
<gene>
    <name evidence="7" type="ORF">ICN82_05310</name>
</gene>
<feature type="transmembrane region" description="Helical" evidence="6">
    <location>
        <begin position="36"/>
        <end position="53"/>
    </location>
</feature>
<keyword evidence="4 6" id="KW-1133">Transmembrane helix</keyword>
<keyword evidence="8" id="KW-1185">Reference proteome</keyword>
<keyword evidence="2" id="KW-1003">Cell membrane</keyword>
<evidence type="ECO:0000256" key="2">
    <source>
        <dbReference type="ARBA" id="ARBA00022475"/>
    </source>
</evidence>
<comment type="caution">
    <text evidence="7">The sequence shown here is derived from an EMBL/GenBank/DDBJ whole genome shotgun (WGS) entry which is preliminary data.</text>
</comment>
<reference evidence="7" key="1">
    <citation type="submission" date="2020-09" db="EMBL/GenBank/DDBJ databases">
        <title>A novel bacterium of genus Mangrovicoccus, isolated from South China Sea.</title>
        <authorList>
            <person name="Huang H."/>
            <person name="Mo K."/>
            <person name="Hu Y."/>
        </authorList>
    </citation>
    <scope>NUCLEOTIDE SEQUENCE</scope>
    <source>
        <strain evidence="7">HB182678</strain>
    </source>
</reference>